<dbReference type="Proteomes" id="UP000265520">
    <property type="component" value="Unassembled WGS sequence"/>
</dbReference>
<accession>A0A392PDX2</accession>
<dbReference type="InterPro" id="IPR055274">
    <property type="entry name" value="SWO1"/>
</dbReference>
<reference evidence="2 3" key="1">
    <citation type="journal article" date="2018" name="Front. Plant Sci.">
        <title>Red Clover (Trifolium pratense) and Zigzag Clover (T. medium) - A Picture of Genomic Similarities and Differences.</title>
        <authorList>
            <person name="Dluhosova J."/>
            <person name="Istvanek J."/>
            <person name="Nedelnik J."/>
            <person name="Repkova J."/>
        </authorList>
    </citation>
    <scope>NUCLEOTIDE SEQUENCE [LARGE SCALE GENOMIC DNA]</scope>
    <source>
        <strain evidence="3">cv. 10/8</strain>
        <tissue evidence="2">Leaf</tissue>
    </source>
</reference>
<dbReference type="PANTHER" id="PTHR48429">
    <property type="entry name" value="AGENET DOMAIN-CONTAINING PROTEIN"/>
    <property type="match status" value="1"/>
</dbReference>
<sequence>MVRSGLQKEGSRVIFGVPKPGKKRKFMDVSKHYVAHGSSKANDKNDSGKIANFSMPQGSELRGWRNSSKNDTKEKLGADSKPKTKFGKPQGVLGRVNPPRNTSVSNTETAKDSSNHFKNASQSESQAERASNTTTDGVTQVPIVFSSLATSTDTRPTKRTFTSRASKGKLAPASKLRKGGGGKALNDKPTKSTSESDVLEPRRSNRRIQPTSRDCRAL</sequence>
<dbReference type="PANTHER" id="PTHR48429:SF1">
    <property type="entry name" value="AGENET DOMAIN-CONTAINING PROTEIN"/>
    <property type="match status" value="1"/>
</dbReference>
<feature type="region of interest" description="Disordered" evidence="1">
    <location>
        <begin position="35"/>
        <end position="218"/>
    </location>
</feature>
<dbReference type="EMBL" id="LXQA010074460">
    <property type="protein sequence ID" value="MCI09952.1"/>
    <property type="molecule type" value="Genomic_DNA"/>
</dbReference>
<dbReference type="AlphaFoldDB" id="A0A392PDX2"/>
<feature type="compositionally biased region" description="Polar residues" evidence="1">
    <location>
        <begin position="147"/>
        <end position="165"/>
    </location>
</feature>
<comment type="caution">
    <text evidence="2">The sequence shown here is derived from an EMBL/GenBank/DDBJ whole genome shotgun (WGS) entry which is preliminary data.</text>
</comment>
<keyword evidence="3" id="KW-1185">Reference proteome</keyword>
<evidence type="ECO:0000256" key="1">
    <source>
        <dbReference type="SAM" id="MobiDB-lite"/>
    </source>
</evidence>
<proteinExistence type="predicted"/>
<protein>
    <submittedName>
        <fullName evidence="2">Serine-rich adhesin for platelets-like</fullName>
    </submittedName>
</protein>
<feature type="region of interest" description="Disordered" evidence="1">
    <location>
        <begin position="1"/>
        <end position="23"/>
    </location>
</feature>
<feature type="compositionally biased region" description="Low complexity" evidence="1">
    <location>
        <begin position="120"/>
        <end position="131"/>
    </location>
</feature>
<feature type="compositionally biased region" description="Basic and acidic residues" evidence="1">
    <location>
        <begin position="68"/>
        <end position="82"/>
    </location>
</feature>
<evidence type="ECO:0000313" key="2">
    <source>
        <dbReference type="EMBL" id="MCI09952.1"/>
    </source>
</evidence>
<evidence type="ECO:0000313" key="3">
    <source>
        <dbReference type="Proteomes" id="UP000265520"/>
    </source>
</evidence>
<name>A0A392PDX2_9FABA</name>
<feature type="compositionally biased region" description="Polar residues" evidence="1">
    <location>
        <begin position="99"/>
        <end position="108"/>
    </location>
</feature>
<organism evidence="2 3">
    <name type="scientific">Trifolium medium</name>
    <dbReference type="NCBI Taxonomy" id="97028"/>
    <lineage>
        <taxon>Eukaryota</taxon>
        <taxon>Viridiplantae</taxon>
        <taxon>Streptophyta</taxon>
        <taxon>Embryophyta</taxon>
        <taxon>Tracheophyta</taxon>
        <taxon>Spermatophyta</taxon>
        <taxon>Magnoliopsida</taxon>
        <taxon>eudicotyledons</taxon>
        <taxon>Gunneridae</taxon>
        <taxon>Pentapetalae</taxon>
        <taxon>rosids</taxon>
        <taxon>fabids</taxon>
        <taxon>Fabales</taxon>
        <taxon>Fabaceae</taxon>
        <taxon>Papilionoideae</taxon>
        <taxon>50 kb inversion clade</taxon>
        <taxon>NPAAA clade</taxon>
        <taxon>Hologalegina</taxon>
        <taxon>IRL clade</taxon>
        <taxon>Trifolieae</taxon>
        <taxon>Trifolium</taxon>
    </lineage>
</organism>